<keyword evidence="4 5" id="KW-0408">Iron</keyword>
<evidence type="ECO:0000256" key="4">
    <source>
        <dbReference type="ARBA" id="ARBA00023004"/>
    </source>
</evidence>
<dbReference type="Pfam" id="PF03992">
    <property type="entry name" value="ABM"/>
    <property type="match status" value="1"/>
</dbReference>
<keyword evidence="3 5" id="KW-0479">Metal-binding</keyword>
<dbReference type="EMBL" id="MWQN01000001">
    <property type="protein sequence ID" value="OPC79835.1"/>
    <property type="molecule type" value="Genomic_DNA"/>
</dbReference>
<evidence type="ECO:0000256" key="2">
    <source>
        <dbReference type="ARBA" id="ARBA00022617"/>
    </source>
</evidence>
<dbReference type="GO" id="GO:0046872">
    <property type="term" value="F:metal ion binding"/>
    <property type="evidence" value="ECO:0007669"/>
    <property type="project" value="UniProtKB-KW"/>
</dbReference>
<dbReference type="GO" id="GO:0019825">
    <property type="term" value="F:oxygen binding"/>
    <property type="evidence" value="ECO:0007669"/>
    <property type="project" value="InterPro"/>
</dbReference>
<keyword evidence="8" id="KW-1185">Reference proteome</keyword>
<dbReference type="InterPro" id="IPR011008">
    <property type="entry name" value="Dimeric_a/b-barrel"/>
</dbReference>
<keyword evidence="7" id="KW-0503">Monooxygenase</keyword>
<dbReference type="GO" id="GO:0004497">
    <property type="term" value="F:monooxygenase activity"/>
    <property type="evidence" value="ECO:0007669"/>
    <property type="project" value="UniProtKB-KW"/>
</dbReference>
<name>A0A1T3NSW1_9ACTN</name>
<evidence type="ECO:0000256" key="5">
    <source>
        <dbReference type="PIRSR" id="PIRSR601486-1"/>
    </source>
</evidence>
<sequence length="253" mass="28223">MIVEYIRYTIAEAEAGAFEAAYARAAESLAAAPECVDYELSRCAEEPSAYILRIRWTSTDEHLNGFREGPHFAAFLAAIRPYVAAIEEMRHYAVTEVAGRGGSTPTLYEWAGGAPAFEKLFTTFYERVAKDEILAPVFAGMDAHHAEHVASWLAEVFGGPARYSTESGGHRHMASKHLGRGIDETQRRRWVALLLETADDVELPADPEFRGVLAYYLEWGTRMAIIYSGPNPPPLPETPMPRWDWGQTPPYRG</sequence>
<feature type="binding site" description="distal binding residue" evidence="5">
    <location>
        <position position="172"/>
    </location>
    <ligand>
        <name>heme</name>
        <dbReference type="ChEBI" id="CHEBI:30413"/>
    </ligand>
    <ligandPart>
        <name>Fe</name>
        <dbReference type="ChEBI" id="CHEBI:18248"/>
    </ligandPart>
</feature>
<comment type="caution">
    <text evidence="7">The sequence shown here is derived from an EMBL/GenBank/DDBJ whole genome shotgun (WGS) entry which is preliminary data.</text>
</comment>
<dbReference type="Proteomes" id="UP000190037">
    <property type="component" value="Unassembled WGS sequence"/>
</dbReference>
<dbReference type="OrthoDB" id="9798157at2"/>
<evidence type="ECO:0000313" key="8">
    <source>
        <dbReference type="Proteomes" id="UP000190037"/>
    </source>
</evidence>
<evidence type="ECO:0000313" key="7">
    <source>
        <dbReference type="EMBL" id="OPC79835.1"/>
    </source>
</evidence>
<dbReference type="InterPro" id="IPR009050">
    <property type="entry name" value="Globin-like_sf"/>
</dbReference>
<dbReference type="Gene3D" id="1.10.490.10">
    <property type="entry name" value="Globins"/>
    <property type="match status" value="1"/>
</dbReference>
<accession>A0A1T3NSW1</accession>
<evidence type="ECO:0000256" key="1">
    <source>
        <dbReference type="ARBA" id="ARBA00022448"/>
    </source>
</evidence>
<dbReference type="AlphaFoldDB" id="A0A1T3NSW1"/>
<dbReference type="SUPFAM" id="SSF54909">
    <property type="entry name" value="Dimeric alpha+beta barrel"/>
    <property type="match status" value="1"/>
</dbReference>
<evidence type="ECO:0000259" key="6">
    <source>
        <dbReference type="Pfam" id="PF03992"/>
    </source>
</evidence>
<keyword evidence="2 5" id="KW-0349">Heme</keyword>
<dbReference type="InterPro" id="IPR001486">
    <property type="entry name" value="Hemoglobin_trunc"/>
</dbReference>
<protein>
    <submittedName>
        <fullName evidence="7">Antibiotic biosynthesis monooxygenase</fullName>
    </submittedName>
</protein>
<dbReference type="STRING" id="159449.B4N89_01760"/>
<organism evidence="7 8">
    <name type="scientific">Embleya scabrispora</name>
    <dbReference type="NCBI Taxonomy" id="159449"/>
    <lineage>
        <taxon>Bacteria</taxon>
        <taxon>Bacillati</taxon>
        <taxon>Actinomycetota</taxon>
        <taxon>Actinomycetes</taxon>
        <taxon>Kitasatosporales</taxon>
        <taxon>Streptomycetaceae</taxon>
        <taxon>Embleya</taxon>
    </lineage>
</organism>
<dbReference type="SUPFAM" id="SSF46458">
    <property type="entry name" value="Globin-like"/>
    <property type="match status" value="1"/>
</dbReference>
<dbReference type="Pfam" id="PF01152">
    <property type="entry name" value="Bac_globin"/>
    <property type="match status" value="1"/>
</dbReference>
<gene>
    <name evidence="7" type="ORF">B4N89_01760</name>
</gene>
<feature type="domain" description="ABM" evidence="6">
    <location>
        <begin position="1"/>
        <end position="77"/>
    </location>
</feature>
<evidence type="ECO:0000256" key="3">
    <source>
        <dbReference type="ARBA" id="ARBA00022723"/>
    </source>
</evidence>
<keyword evidence="7" id="KW-0560">Oxidoreductase</keyword>
<dbReference type="CDD" id="cd14775">
    <property type="entry name" value="TrHb2_O-like"/>
    <property type="match status" value="1"/>
</dbReference>
<keyword evidence="1" id="KW-0813">Transport</keyword>
<dbReference type="RefSeq" id="WP_078974106.1">
    <property type="nucleotide sequence ID" value="NZ_MWQN01000001.1"/>
</dbReference>
<dbReference type="GO" id="GO:0020037">
    <property type="term" value="F:heme binding"/>
    <property type="evidence" value="ECO:0007669"/>
    <property type="project" value="InterPro"/>
</dbReference>
<reference evidence="7 8" key="1">
    <citation type="submission" date="2017-03" db="EMBL/GenBank/DDBJ databases">
        <title>Draft genome sequence of Streptomyces scabrisporus NF3, endophyte isolated from Amphipterygium adstringens.</title>
        <authorList>
            <person name="Vazquez M."/>
            <person name="Ceapa C.D."/>
            <person name="Rodriguez Luna D."/>
            <person name="Sanchez Esquivel S."/>
        </authorList>
    </citation>
    <scope>NUCLEOTIDE SEQUENCE [LARGE SCALE GENOMIC DNA]</scope>
    <source>
        <strain evidence="7 8">NF3</strain>
    </source>
</reference>
<dbReference type="InterPro" id="IPR007138">
    <property type="entry name" value="ABM_dom"/>
</dbReference>
<dbReference type="InterPro" id="IPR012292">
    <property type="entry name" value="Globin/Proto"/>
</dbReference>
<dbReference type="Gene3D" id="3.30.70.100">
    <property type="match status" value="1"/>
</dbReference>
<feature type="binding site" description="distal binding residue" evidence="5">
    <location>
        <position position="148"/>
    </location>
    <ligand>
        <name>heme</name>
        <dbReference type="ChEBI" id="CHEBI:30413"/>
    </ligand>
    <ligandPart>
        <name>Fe</name>
        <dbReference type="ChEBI" id="CHEBI:18248"/>
    </ligandPart>
</feature>
<proteinExistence type="predicted"/>